<evidence type="ECO:0000256" key="5">
    <source>
        <dbReference type="ARBA" id="ARBA00023006"/>
    </source>
</evidence>
<dbReference type="GO" id="GO:0032446">
    <property type="term" value="P:protein modification by small protein conjugation"/>
    <property type="evidence" value="ECO:0007669"/>
    <property type="project" value="TreeGrafter"/>
</dbReference>
<sequence>MEGPGTITWEEFLNDAEKFLQVSNNISDCWEIRGDKKEPGQAYLFHEEKIFISSDKVSMLNSKTDEIYKNYENVIDPFEAPSCNDSPLIIQHHILWSLSYSVPVLYFNGWLSDFTGVNSVNVESAQKLIHHGCLGYSELSQTIHPILGKTFLYLHPCMSKELLQITPKSENKLISWLSAFAPAALNLKLKNEYFELTRGNQVKDKFKKPT</sequence>
<dbReference type="AlphaFoldDB" id="A0A834XP98"/>
<keyword evidence="5" id="KW-0072">Autophagy</keyword>
<proteinExistence type="inferred from homology"/>
<comment type="caution">
    <text evidence="7">The sequence shown here is derived from an EMBL/GenBank/DDBJ whole genome shotgun (WGS) entry which is preliminary data.</text>
</comment>
<dbReference type="OrthoDB" id="4089664at2759"/>
<dbReference type="InterPro" id="IPR007135">
    <property type="entry name" value="Atg3/Atg10"/>
</dbReference>
<accession>A0A834XP98</accession>
<comment type="similarity">
    <text evidence="1">Belongs to the ATG10 family.</text>
</comment>
<organism evidence="7 8">
    <name type="scientific">Aphidius gifuensis</name>
    <name type="common">Parasitoid wasp</name>
    <dbReference type="NCBI Taxonomy" id="684658"/>
    <lineage>
        <taxon>Eukaryota</taxon>
        <taxon>Metazoa</taxon>
        <taxon>Ecdysozoa</taxon>
        <taxon>Arthropoda</taxon>
        <taxon>Hexapoda</taxon>
        <taxon>Insecta</taxon>
        <taxon>Pterygota</taxon>
        <taxon>Neoptera</taxon>
        <taxon>Endopterygota</taxon>
        <taxon>Hymenoptera</taxon>
        <taxon>Apocrita</taxon>
        <taxon>Ichneumonoidea</taxon>
        <taxon>Braconidae</taxon>
        <taxon>Aphidiinae</taxon>
        <taxon>Aphidius</taxon>
    </lineage>
</organism>
<evidence type="ECO:0000313" key="8">
    <source>
        <dbReference type="Proteomes" id="UP000639338"/>
    </source>
</evidence>
<dbReference type="PANTHER" id="PTHR14957">
    <property type="entry name" value="UBIQUITIN-LIKE-CONJUGATING ENZYME ATG10"/>
    <property type="match status" value="1"/>
</dbReference>
<dbReference type="GO" id="GO:0061651">
    <property type="term" value="F:Atg12 conjugating enzyme activity"/>
    <property type="evidence" value="ECO:0007669"/>
    <property type="project" value="TreeGrafter"/>
</dbReference>
<gene>
    <name evidence="7" type="ORF">HCN44_008380</name>
</gene>
<evidence type="ECO:0000256" key="6">
    <source>
        <dbReference type="ARBA" id="ARBA00029833"/>
    </source>
</evidence>
<evidence type="ECO:0000313" key="7">
    <source>
        <dbReference type="EMBL" id="KAF7989706.1"/>
    </source>
</evidence>
<evidence type="ECO:0000256" key="4">
    <source>
        <dbReference type="ARBA" id="ARBA00022786"/>
    </source>
</evidence>
<dbReference type="Gene3D" id="3.30.1460.50">
    <property type="match status" value="1"/>
</dbReference>
<keyword evidence="4" id="KW-0833">Ubl conjugation pathway</keyword>
<evidence type="ECO:0000256" key="1">
    <source>
        <dbReference type="ARBA" id="ARBA00005696"/>
    </source>
</evidence>
<reference evidence="7 8" key="1">
    <citation type="submission" date="2020-08" db="EMBL/GenBank/DDBJ databases">
        <title>Aphidius gifuensis genome sequencing and assembly.</title>
        <authorList>
            <person name="Du Z."/>
        </authorList>
    </citation>
    <scope>NUCLEOTIDE SEQUENCE [LARGE SCALE GENOMIC DNA]</scope>
    <source>
        <strain evidence="7">YNYX2018</strain>
        <tissue evidence="7">Adults</tissue>
    </source>
</reference>
<dbReference type="GO" id="GO:0005829">
    <property type="term" value="C:cytosol"/>
    <property type="evidence" value="ECO:0007669"/>
    <property type="project" value="TreeGrafter"/>
</dbReference>
<dbReference type="GO" id="GO:0000045">
    <property type="term" value="P:autophagosome assembly"/>
    <property type="evidence" value="ECO:0007669"/>
    <property type="project" value="TreeGrafter"/>
</dbReference>
<evidence type="ECO:0000256" key="2">
    <source>
        <dbReference type="ARBA" id="ARBA00021099"/>
    </source>
</evidence>
<dbReference type="GO" id="GO:0000422">
    <property type="term" value="P:autophagy of mitochondrion"/>
    <property type="evidence" value="ECO:0007669"/>
    <property type="project" value="TreeGrafter"/>
</dbReference>
<keyword evidence="8" id="KW-1185">Reference proteome</keyword>
<dbReference type="EMBL" id="JACMRX010000005">
    <property type="protein sequence ID" value="KAF7989706.1"/>
    <property type="molecule type" value="Genomic_DNA"/>
</dbReference>
<dbReference type="PANTHER" id="PTHR14957:SF1">
    <property type="entry name" value="UBIQUITIN-LIKE-CONJUGATING ENZYME ATG10"/>
    <property type="match status" value="1"/>
</dbReference>
<keyword evidence="3" id="KW-0808">Transferase</keyword>
<protein>
    <recommendedName>
        <fullName evidence="2">Ubiquitin-like-conjugating enzyme ATG10</fullName>
    </recommendedName>
    <alternativeName>
        <fullName evidence="6">Autophagy-related protein 10</fullName>
    </alternativeName>
</protein>
<dbReference type="Proteomes" id="UP000639338">
    <property type="component" value="Unassembled WGS sequence"/>
</dbReference>
<dbReference type="Pfam" id="PF03987">
    <property type="entry name" value="Autophagy_act_C"/>
    <property type="match status" value="1"/>
</dbReference>
<evidence type="ECO:0000256" key="3">
    <source>
        <dbReference type="ARBA" id="ARBA00022679"/>
    </source>
</evidence>
<name>A0A834XP98_APHGI</name>